<dbReference type="InterPro" id="IPR046529">
    <property type="entry name" value="DUF6594"/>
</dbReference>
<dbReference type="Pfam" id="PF20237">
    <property type="entry name" value="DUF6594"/>
    <property type="match status" value="1"/>
</dbReference>
<comment type="caution">
    <text evidence="3">The sequence shown here is derived from an EMBL/GenBank/DDBJ whole genome shotgun (WGS) entry which is preliminary data.</text>
</comment>
<keyword evidence="1" id="KW-0472">Membrane</keyword>
<name>A0ABR0KE95_9EURO</name>
<evidence type="ECO:0000256" key="1">
    <source>
        <dbReference type="SAM" id="Phobius"/>
    </source>
</evidence>
<keyword evidence="1" id="KW-0812">Transmembrane</keyword>
<dbReference type="PANTHER" id="PTHR34502:SF5">
    <property type="entry name" value="DUF6594 DOMAIN-CONTAINING PROTEIN"/>
    <property type="match status" value="1"/>
</dbReference>
<sequence>MGGYPEMAIFRRFRNAAALDLLYRQADLQCTIHDWALTAEIDQQTQGPALRNDPLRYEYDRVFDELRRSVDADEPVARIQWRRWRQISEKLKDYHERLLEFQKICSLPCVDEDHLEQLRRHLKEYDKGRGFLQGREQLIYETPNEQDMTSVASPNEPDVFTKLARGPIINFLHGIVGRNSHHMITVPKLANNESLRLWFRDYSPETAFRLARVLYAVLTSILVTAAIVTLNRVKHVIGRIVLIAVHNLAFTVATALFAKARPGELFGVAAAYAAVLVVYASGPSVSGATPA</sequence>
<dbReference type="PANTHER" id="PTHR34502">
    <property type="entry name" value="DUF6594 DOMAIN-CONTAINING PROTEIN-RELATED"/>
    <property type="match status" value="1"/>
</dbReference>
<reference evidence="3 4" key="1">
    <citation type="submission" date="2023-08" db="EMBL/GenBank/DDBJ databases">
        <title>Black Yeasts Isolated from many extreme environments.</title>
        <authorList>
            <person name="Coleine C."/>
            <person name="Stajich J.E."/>
            <person name="Selbmann L."/>
        </authorList>
    </citation>
    <scope>NUCLEOTIDE SEQUENCE [LARGE SCALE GENOMIC DNA]</scope>
    <source>
        <strain evidence="3 4">CCFEE 5885</strain>
    </source>
</reference>
<feature type="transmembrane region" description="Helical" evidence="1">
    <location>
        <begin position="210"/>
        <end position="230"/>
    </location>
</feature>
<accession>A0ABR0KE95</accession>
<organism evidence="3 4">
    <name type="scientific">Lithohypha guttulata</name>
    <dbReference type="NCBI Taxonomy" id="1690604"/>
    <lineage>
        <taxon>Eukaryota</taxon>
        <taxon>Fungi</taxon>
        <taxon>Dikarya</taxon>
        <taxon>Ascomycota</taxon>
        <taxon>Pezizomycotina</taxon>
        <taxon>Eurotiomycetes</taxon>
        <taxon>Chaetothyriomycetidae</taxon>
        <taxon>Chaetothyriales</taxon>
        <taxon>Trichomeriaceae</taxon>
        <taxon>Lithohypha</taxon>
    </lineage>
</organism>
<dbReference type="EMBL" id="JAVRRG010000035">
    <property type="protein sequence ID" value="KAK5094331.1"/>
    <property type="molecule type" value="Genomic_DNA"/>
</dbReference>
<gene>
    <name evidence="3" type="ORF">LTR24_003706</name>
</gene>
<keyword evidence="1" id="KW-1133">Transmembrane helix</keyword>
<evidence type="ECO:0000313" key="3">
    <source>
        <dbReference type="EMBL" id="KAK5094331.1"/>
    </source>
</evidence>
<protein>
    <recommendedName>
        <fullName evidence="2">DUF6594 domain-containing protein</fullName>
    </recommendedName>
</protein>
<keyword evidence="4" id="KW-1185">Reference proteome</keyword>
<feature type="transmembrane region" description="Helical" evidence="1">
    <location>
        <begin position="265"/>
        <end position="282"/>
    </location>
</feature>
<dbReference type="Proteomes" id="UP001345013">
    <property type="component" value="Unassembled WGS sequence"/>
</dbReference>
<feature type="domain" description="DUF6594" evidence="2">
    <location>
        <begin position="1"/>
        <end position="277"/>
    </location>
</feature>
<proteinExistence type="predicted"/>
<feature type="transmembrane region" description="Helical" evidence="1">
    <location>
        <begin position="236"/>
        <end position="258"/>
    </location>
</feature>
<evidence type="ECO:0000313" key="4">
    <source>
        <dbReference type="Proteomes" id="UP001345013"/>
    </source>
</evidence>
<evidence type="ECO:0000259" key="2">
    <source>
        <dbReference type="Pfam" id="PF20237"/>
    </source>
</evidence>